<dbReference type="EMBL" id="JARJCM010000039">
    <property type="protein sequence ID" value="KAJ7037174.1"/>
    <property type="molecule type" value="Genomic_DNA"/>
</dbReference>
<dbReference type="AlphaFoldDB" id="A0AAD6SZZ6"/>
<reference evidence="1" key="1">
    <citation type="submission" date="2023-03" db="EMBL/GenBank/DDBJ databases">
        <title>Massive genome expansion in bonnet fungi (Mycena s.s.) driven by repeated elements and novel gene families across ecological guilds.</title>
        <authorList>
            <consortium name="Lawrence Berkeley National Laboratory"/>
            <person name="Harder C.B."/>
            <person name="Miyauchi S."/>
            <person name="Viragh M."/>
            <person name="Kuo A."/>
            <person name="Thoen E."/>
            <person name="Andreopoulos B."/>
            <person name="Lu D."/>
            <person name="Skrede I."/>
            <person name="Drula E."/>
            <person name="Henrissat B."/>
            <person name="Morin E."/>
            <person name="Kohler A."/>
            <person name="Barry K."/>
            <person name="LaButti K."/>
            <person name="Morin E."/>
            <person name="Salamov A."/>
            <person name="Lipzen A."/>
            <person name="Mereny Z."/>
            <person name="Hegedus B."/>
            <person name="Baldrian P."/>
            <person name="Stursova M."/>
            <person name="Weitz H."/>
            <person name="Taylor A."/>
            <person name="Grigoriev I.V."/>
            <person name="Nagy L.G."/>
            <person name="Martin F."/>
            <person name="Kauserud H."/>
        </authorList>
    </citation>
    <scope>NUCLEOTIDE SEQUENCE</scope>
    <source>
        <strain evidence="1">CBHHK200</strain>
    </source>
</reference>
<gene>
    <name evidence="1" type="ORF">C8F04DRAFT_1180891</name>
</gene>
<evidence type="ECO:0000313" key="1">
    <source>
        <dbReference type="EMBL" id="KAJ7037174.1"/>
    </source>
</evidence>
<evidence type="ECO:0000313" key="2">
    <source>
        <dbReference type="Proteomes" id="UP001218188"/>
    </source>
</evidence>
<keyword evidence="2" id="KW-1185">Reference proteome</keyword>
<sequence>MTLGKGHLEAHHKKTISWSSERSTLAAGANFAARQALLEILNSEDNLVDVLPAIPFAAIPDGELDVSVLGLSIPMSFDLMAGRPDEGEQLDSHFPEFEPRPVIPVIATAFSSDEIPPPFDPDEEFDVALHVQPTPTLHQIQRQVLLPGASVPEPTASKSAKRCAVCVKAFCLERHKCPVRSKKKFCLCKHPRMASGDRARISEDVILGYWAQRLPSSGPFPRWSLNLISKVLAEAAVQLTG</sequence>
<proteinExistence type="predicted"/>
<name>A0AAD6SZZ6_9AGAR</name>
<comment type="caution">
    <text evidence="1">The sequence shown here is derived from an EMBL/GenBank/DDBJ whole genome shotgun (WGS) entry which is preliminary data.</text>
</comment>
<accession>A0AAD6SZZ6</accession>
<dbReference type="Proteomes" id="UP001218188">
    <property type="component" value="Unassembled WGS sequence"/>
</dbReference>
<protein>
    <submittedName>
        <fullName evidence="1">Uncharacterized protein</fullName>
    </submittedName>
</protein>
<organism evidence="1 2">
    <name type="scientific">Mycena alexandri</name>
    <dbReference type="NCBI Taxonomy" id="1745969"/>
    <lineage>
        <taxon>Eukaryota</taxon>
        <taxon>Fungi</taxon>
        <taxon>Dikarya</taxon>
        <taxon>Basidiomycota</taxon>
        <taxon>Agaricomycotina</taxon>
        <taxon>Agaricomycetes</taxon>
        <taxon>Agaricomycetidae</taxon>
        <taxon>Agaricales</taxon>
        <taxon>Marasmiineae</taxon>
        <taxon>Mycenaceae</taxon>
        <taxon>Mycena</taxon>
    </lineage>
</organism>